<dbReference type="NCBIfam" id="TIGR00567">
    <property type="entry name" value="3mg"/>
    <property type="match status" value="1"/>
</dbReference>
<dbReference type="GO" id="GO:0003905">
    <property type="term" value="F:alkylbase DNA N-glycosylase activity"/>
    <property type="evidence" value="ECO:0007669"/>
    <property type="project" value="InterPro"/>
</dbReference>
<dbReference type="PANTHER" id="PTHR10429:SF0">
    <property type="entry name" value="DNA-3-METHYLADENINE GLYCOSYLASE"/>
    <property type="match status" value="1"/>
</dbReference>
<dbReference type="Gene3D" id="3.10.300.10">
    <property type="entry name" value="Methylpurine-DNA glycosylase (MPG)"/>
    <property type="match status" value="1"/>
</dbReference>
<dbReference type="PANTHER" id="PTHR10429">
    <property type="entry name" value="DNA-3-METHYLADENINE GLYCOSYLASE"/>
    <property type="match status" value="1"/>
</dbReference>
<evidence type="ECO:0000256" key="2">
    <source>
        <dbReference type="ARBA" id="ARBA00022763"/>
    </source>
</evidence>
<comment type="caution">
    <text evidence="6">The sequence shown here is derived from an EMBL/GenBank/DDBJ whole genome shotgun (WGS) entry which is preliminary data.</text>
</comment>
<dbReference type="CDD" id="cd00540">
    <property type="entry name" value="AAG"/>
    <property type="match status" value="1"/>
</dbReference>
<organism evidence="6">
    <name type="scientific">Desulfofervidus auxilii</name>
    <dbReference type="NCBI Taxonomy" id="1621989"/>
    <lineage>
        <taxon>Bacteria</taxon>
        <taxon>Pseudomonadati</taxon>
        <taxon>Thermodesulfobacteriota</taxon>
        <taxon>Candidatus Desulfofervidia</taxon>
        <taxon>Candidatus Desulfofervidales</taxon>
        <taxon>Candidatus Desulfofervidaceae</taxon>
        <taxon>Candidatus Desulfofervidus</taxon>
    </lineage>
</organism>
<gene>
    <name evidence="6" type="ORF">ENG63_10995</name>
</gene>
<evidence type="ECO:0000256" key="5">
    <source>
        <dbReference type="HAMAP-Rule" id="MF_00527"/>
    </source>
</evidence>
<keyword evidence="4 5" id="KW-0234">DNA repair</keyword>
<keyword evidence="3 5" id="KW-0378">Hydrolase</keyword>
<comment type="similarity">
    <text evidence="1 5">Belongs to the DNA glycosylase MPG family.</text>
</comment>
<dbReference type="EMBL" id="DRBS01000405">
    <property type="protein sequence ID" value="HDD45366.1"/>
    <property type="molecule type" value="Genomic_DNA"/>
</dbReference>
<dbReference type="FunFam" id="3.10.300.10:FF:000001">
    <property type="entry name" value="Putative 3-methyladenine DNA glycosylase"/>
    <property type="match status" value="1"/>
</dbReference>
<dbReference type="Proteomes" id="UP000886289">
    <property type="component" value="Unassembled WGS sequence"/>
</dbReference>
<dbReference type="SUPFAM" id="SSF50486">
    <property type="entry name" value="FMT C-terminal domain-like"/>
    <property type="match status" value="1"/>
</dbReference>
<dbReference type="GO" id="GO:0006284">
    <property type="term" value="P:base-excision repair"/>
    <property type="evidence" value="ECO:0007669"/>
    <property type="project" value="InterPro"/>
</dbReference>
<sequence length="203" mass="23138">MLPNKEKRLNRAFFKRHPKEVAPELLGKYLIRKINHQKIVGKIVETEAYGGKEDKGCHVGRFGYTKRTAILFGEVGYAYVYSVYINTYCLNIVAHKDGEAGAVLIRALEPIYGIDIILKNLNKTNYDITRLLNGPGKLCKALKITKAMNGKDMIEGNEIYIAFGENIKEEDIIATPRINIPYAEEAKDWPWRFIIKGSKFLSR</sequence>
<evidence type="ECO:0000256" key="3">
    <source>
        <dbReference type="ARBA" id="ARBA00022801"/>
    </source>
</evidence>
<evidence type="ECO:0000256" key="1">
    <source>
        <dbReference type="ARBA" id="ARBA00009232"/>
    </source>
</evidence>
<proteinExistence type="inferred from homology"/>
<dbReference type="AlphaFoldDB" id="A0A7C0Y4D0"/>
<protein>
    <recommendedName>
        <fullName evidence="5">Putative 3-methyladenine DNA glycosylase</fullName>
        <ecNumber evidence="5">3.2.2.-</ecNumber>
    </recommendedName>
</protein>
<dbReference type="HAMAP" id="MF_00527">
    <property type="entry name" value="3MGH"/>
    <property type="match status" value="1"/>
</dbReference>
<dbReference type="GO" id="GO:0003677">
    <property type="term" value="F:DNA binding"/>
    <property type="evidence" value="ECO:0007669"/>
    <property type="project" value="InterPro"/>
</dbReference>
<dbReference type="EC" id="3.2.2.-" evidence="5"/>
<dbReference type="InterPro" id="IPR003180">
    <property type="entry name" value="MPG"/>
</dbReference>
<keyword evidence="2 5" id="KW-0227">DNA damage</keyword>
<dbReference type="Pfam" id="PF02245">
    <property type="entry name" value="Pur_DNA_glyco"/>
    <property type="match status" value="1"/>
</dbReference>
<reference evidence="6" key="1">
    <citation type="journal article" date="2020" name="mSystems">
        <title>Genome- and Community-Level Interaction Insights into Carbon Utilization and Element Cycling Functions of Hydrothermarchaeota in Hydrothermal Sediment.</title>
        <authorList>
            <person name="Zhou Z."/>
            <person name="Liu Y."/>
            <person name="Xu W."/>
            <person name="Pan J."/>
            <person name="Luo Z.H."/>
            <person name="Li M."/>
        </authorList>
    </citation>
    <scope>NUCLEOTIDE SEQUENCE [LARGE SCALE GENOMIC DNA]</scope>
    <source>
        <strain evidence="6">HyVt-233</strain>
    </source>
</reference>
<accession>A0A7C0Y4D0</accession>
<evidence type="ECO:0000313" key="6">
    <source>
        <dbReference type="EMBL" id="HDD45366.1"/>
    </source>
</evidence>
<dbReference type="InterPro" id="IPR011034">
    <property type="entry name" value="Formyl_transferase-like_C_sf"/>
</dbReference>
<dbReference type="InterPro" id="IPR036995">
    <property type="entry name" value="MPG_sf"/>
</dbReference>
<name>A0A7C0Y4D0_DESA2</name>
<evidence type="ECO:0000256" key="4">
    <source>
        <dbReference type="ARBA" id="ARBA00023204"/>
    </source>
</evidence>